<name>A0AAJ3TPQ5_9FLAO</name>
<evidence type="ECO:0000313" key="2">
    <source>
        <dbReference type="Proteomes" id="UP000190816"/>
    </source>
</evidence>
<gene>
    <name evidence="1" type="ORF">BAY32_07775</name>
</gene>
<protein>
    <submittedName>
        <fullName evidence="1">Uncharacterized protein</fullName>
    </submittedName>
</protein>
<evidence type="ECO:0000313" key="1">
    <source>
        <dbReference type="EMBL" id="OPB75420.1"/>
    </source>
</evidence>
<sequence>MKSLSSYLTRIFALTRKNITITYFPSWAKMTNNAYRSTLKLKQAYYSGFMEYMVQYLPTRIFYFRRSLEKYEDKINILLAII</sequence>
<comment type="caution">
    <text evidence="1">The sequence shown here is derived from an EMBL/GenBank/DDBJ whole genome shotgun (WGS) entry which is preliminary data.</text>
</comment>
<dbReference type="KEGG" id="ego:BBD34_14025"/>
<dbReference type="EMBL" id="MAIC01000014">
    <property type="protein sequence ID" value="OPB75420.1"/>
    <property type="molecule type" value="Genomic_DNA"/>
</dbReference>
<reference evidence="1 2" key="1">
    <citation type="submission" date="2016-06" db="EMBL/GenBank/DDBJ databases">
        <authorList>
            <person name="Nicholson A.C."/>
        </authorList>
    </citation>
    <scope>NUCLEOTIDE SEQUENCE [LARGE SCALE GENOMIC DNA]</scope>
    <source>
        <strain evidence="1 2">G4123</strain>
    </source>
</reference>
<organism evidence="1 2">
    <name type="scientific">Elizabethkingia ursingii</name>
    <dbReference type="NCBI Taxonomy" id="1756150"/>
    <lineage>
        <taxon>Bacteria</taxon>
        <taxon>Pseudomonadati</taxon>
        <taxon>Bacteroidota</taxon>
        <taxon>Flavobacteriia</taxon>
        <taxon>Flavobacteriales</taxon>
        <taxon>Weeksellaceae</taxon>
        <taxon>Elizabethkingia</taxon>
    </lineage>
</organism>
<proteinExistence type="predicted"/>
<accession>A0AAJ3TPQ5</accession>
<dbReference type="AlphaFoldDB" id="A0AAJ3TPQ5"/>
<dbReference type="Proteomes" id="UP000190816">
    <property type="component" value="Unassembled WGS sequence"/>
</dbReference>